<comment type="caution">
    <text evidence="6">The sequence shown here is derived from an EMBL/GenBank/DDBJ whole genome shotgun (WGS) entry which is preliminary data.</text>
</comment>
<evidence type="ECO:0000256" key="2">
    <source>
        <dbReference type="ARBA" id="ARBA00047806"/>
    </source>
</evidence>
<organism evidence="6 7">
    <name type="scientific">Candidatus Magasanikbacteria bacterium RIFCSPHIGHO2_02_FULL_41_13</name>
    <dbReference type="NCBI Taxonomy" id="1798676"/>
    <lineage>
        <taxon>Bacteria</taxon>
        <taxon>Candidatus Magasanikiibacteriota</taxon>
    </lineage>
</organism>
<dbReference type="STRING" id="1798676.A3B90_03050"/>
<dbReference type="InterPro" id="IPR002569">
    <property type="entry name" value="Met_Sox_Rdtase_MsrA_dom"/>
</dbReference>
<dbReference type="PANTHER" id="PTHR43774">
    <property type="entry name" value="PEPTIDE METHIONINE SULFOXIDE REDUCTASE"/>
    <property type="match status" value="1"/>
</dbReference>
<comment type="catalytic activity">
    <reaction evidence="2 4">
        <text>L-methionyl-[protein] + [thioredoxin]-disulfide + H2O = L-methionyl-(S)-S-oxide-[protein] + [thioredoxin]-dithiol</text>
        <dbReference type="Rhea" id="RHEA:14217"/>
        <dbReference type="Rhea" id="RHEA-COMP:10698"/>
        <dbReference type="Rhea" id="RHEA-COMP:10700"/>
        <dbReference type="Rhea" id="RHEA-COMP:12313"/>
        <dbReference type="Rhea" id="RHEA-COMP:12315"/>
        <dbReference type="ChEBI" id="CHEBI:15377"/>
        <dbReference type="ChEBI" id="CHEBI:16044"/>
        <dbReference type="ChEBI" id="CHEBI:29950"/>
        <dbReference type="ChEBI" id="CHEBI:44120"/>
        <dbReference type="ChEBI" id="CHEBI:50058"/>
        <dbReference type="EC" id="1.8.4.11"/>
    </reaction>
</comment>
<evidence type="ECO:0000256" key="3">
    <source>
        <dbReference type="ARBA" id="ARBA00048782"/>
    </source>
</evidence>
<dbReference type="InterPro" id="IPR036509">
    <property type="entry name" value="Met_Sox_Rdtase_MsrA_sf"/>
</dbReference>
<reference evidence="6 7" key="1">
    <citation type="journal article" date="2016" name="Nat. Commun.">
        <title>Thousands of microbial genomes shed light on interconnected biogeochemical processes in an aquifer system.</title>
        <authorList>
            <person name="Anantharaman K."/>
            <person name="Brown C.T."/>
            <person name="Hug L.A."/>
            <person name="Sharon I."/>
            <person name="Castelle C.J."/>
            <person name="Probst A.J."/>
            <person name="Thomas B.C."/>
            <person name="Singh A."/>
            <person name="Wilkins M.J."/>
            <person name="Karaoz U."/>
            <person name="Brodie E.L."/>
            <person name="Williams K.H."/>
            <person name="Hubbard S.S."/>
            <person name="Banfield J.F."/>
        </authorList>
    </citation>
    <scope>NUCLEOTIDE SEQUENCE [LARGE SCALE GENOMIC DNA]</scope>
</reference>
<feature type="active site" evidence="4">
    <location>
        <position position="10"/>
    </location>
</feature>
<dbReference type="PANTHER" id="PTHR43774:SF1">
    <property type="entry name" value="PEPTIDE METHIONINE SULFOXIDE REDUCTASE MSRA 2"/>
    <property type="match status" value="1"/>
</dbReference>
<evidence type="ECO:0000259" key="5">
    <source>
        <dbReference type="Pfam" id="PF01625"/>
    </source>
</evidence>
<dbReference type="Proteomes" id="UP000178742">
    <property type="component" value="Unassembled WGS sequence"/>
</dbReference>
<name>A0A1F6M735_9BACT</name>
<dbReference type="EMBL" id="MFPX01000001">
    <property type="protein sequence ID" value="OGH67400.1"/>
    <property type="molecule type" value="Genomic_DNA"/>
</dbReference>
<evidence type="ECO:0000313" key="7">
    <source>
        <dbReference type="Proteomes" id="UP000178742"/>
    </source>
</evidence>
<dbReference type="Pfam" id="PF01625">
    <property type="entry name" value="PMSR"/>
    <property type="match status" value="1"/>
</dbReference>
<dbReference type="SUPFAM" id="SSF55068">
    <property type="entry name" value="Peptide methionine sulfoxide reductase"/>
    <property type="match status" value="1"/>
</dbReference>
<sequence length="177" mass="20286">MQRVAFAGGCFWCVEAVFKRLRGVVSLTSGYAGGRTENPTYYDVVDGNTGHVEAVELIFDSQIVSFDILLSVFFAFHDPTTLDRQGNDVGAQYRSMIFYTTEGQKVEAENFIKKLEKERVFVNKILTEVKALDKFFKAEEYHQNYYETNPNQPYCQLTIDPKIAKLRAKFSHLLKDV</sequence>
<dbReference type="NCBIfam" id="TIGR00401">
    <property type="entry name" value="msrA"/>
    <property type="match status" value="1"/>
</dbReference>
<gene>
    <name evidence="4" type="primary">msrA</name>
    <name evidence="6" type="ORF">A3B90_03050</name>
</gene>
<feature type="domain" description="Peptide methionine sulphoxide reductase MsrA" evidence="5">
    <location>
        <begin position="4"/>
        <end position="156"/>
    </location>
</feature>
<comment type="function">
    <text evidence="4">Has an important function as a repair enzyme for proteins that have been inactivated by oxidation. Catalyzes the reversible oxidation-reduction of methionine sulfoxide in proteins to methionine.</text>
</comment>
<dbReference type="AlphaFoldDB" id="A0A1F6M735"/>
<dbReference type="GO" id="GO:0008113">
    <property type="term" value="F:peptide-methionine (S)-S-oxide reductase activity"/>
    <property type="evidence" value="ECO:0007669"/>
    <property type="project" value="UniProtKB-UniRule"/>
</dbReference>
<evidence type="ECO:0000313" key="6">
    <source>
        <dbReference type="EMBL" id="OGH67400.1"/>
    </source>
</evidence>
<evidence type="ECO:0000256" key="1">
    <source>
        <dbReference type="ARBA" id="ARBA00023002"/>
    </source>
</evidence>
<comment type="catalytic activity">
    <reaction evidence="3 4">
        <text>[thioredoxin]-disulfide + L-methionine + H2O = L-methionine (S)-S-oxide + [thioredoxin]-dithiol</text>
        <dbReference type="Rhea" id="RHEA:19993"/>
        <dbReference type="Rhea" id="RHEA-COMP:10698"/>
        <dbReference type="Rhea" id="RHEA-COMP:10700"/>
        <dbReference type="ChEBI" id="CHEBI:15377"/>
        <dbReference type="ChEBI" id="CHEBI:29950"/>
        <dbReference type="ChEBI" id="CHEBI:50058"/>
        <dbReference type="ChEBI" id="CHEBI:57844"/>
        <dbReference type="ChEBI" id="CHEBI:58772"/>
        <dbReference type="EC" id="1.8.4.11"/>
    </reaction>
</comment>
<dbReference type="HAMAP" id="MF_01401">
    <property type="entry name" value="MsrA"/>
    <property type="match status" value="1"/>
</dbReference>
<comment type="similarity">
    <text evidence="4">Belongs to the MsrA Met sulfoxide reductase family.</text>
</comment>
<evidence type="ECO:0000256" key="4">
    <source>
        <dbReference type="HAMAP-Rule" id="MF_01401"/>
    </source>
</evidence>
<keyword evidence="1 4" id="KW-0560">Oxidoreductase</keyword>
<protein>
    <recommendedName>
        <fullName evidence="4">Peptide methionine sulfoxide reductase MsrA</fullName>
        <shortName evidence="4">Protein-methionine-S-oxide reductase</shortName>
        <ecNumber evidence="4">1.8.4.11</ecNumber>
    </recommendedName>
    <alternativeName>
        <fullName evidence="4">Peptide-methionine (S)-S-oxide reductase</fullName>
        <shortName evidence="4">Peptide Met(O) reductase</shortName>
    </alternativeName>
</protein>
<proteinExistence type="inferred from homology"/>
<accession>A0A1F6M735</accession>
<dbReference type="GO" id="GO:0033744">
    <property type="term" value="F:L-methionine:thioredoxin-disulfide S-oxidoreductase activity"/>
    <property type="evidence" value="ECO:0007669"/>
    <property type="project" value="RHEA"/>
</dbReference>
<dbReference type="EC" id="1.8.4.11" evidence="4"/>
<dbReference type="Gene3D" id="3.30.1060.10">
    <property type="entry name" value="Peptide methionine sulphoxide reductase MsrA"/>
    <property type="match status" value="1"/>
</dbReference>